<comment type="caution">
    <text evidence="7">The sequence shown here is derived from an EMBL/GenBank/DDBJ whole genome shotgun (WGS) entry which is preliminary data.</text>
</comment>
<evidence type="ECO:0000313" key="7">
    <source>
        <dbReference type="EMBL" id="KAJ5204372.1"/>
    </source>
</evidence>
<dbReference type="SUPFAM" id="SSF103473">
    <property type="entry name" value="MFS general substrate transporter"/>
    <property type="match status" value="1"/>
</dbReference>
<dbReference type="OrthoDB" id="6730379at2759"/>
<proteinExistence type="predicted"/>
<feature type="transmembrane region" description="Helical" evidence="6">
    <location>
        <begin position="208"/>
        <end position="229"/>
    </location>
</feature>
<reference evidence="7" key="1">
    <citation type="submission" date="2022-12" db="EMBL/GenBank/DDBJ databases">
        <authorList>
            <person name="Petersen C."/>
        </authorList>
    </citation>
    <scope>NUCLEOTIDE SEQUENCE</scope>
    <source>
        <strain evidence="7">IBT 15544</strain>
    </source>
</reference>
<comment type="subcellular location">
    <subcellularLocation>
        <location evidence="1">Membrane</location>
        <topology evidence="1">Multi-pass membrane protein</topology>
    </subcellularLocation>
</comment>
<name>A0A9W9MN60_9EURO</name>
<keyword evidence="3 6" id="KW-0812">Transmembrane</keyword>
<evidence type="ECO:0000256" key="6">
    <source>
        <dbReference type="SAM" id="Phobius"/>
    </source>
</evidence>
<feature type="transmembrane region" description="Helical" evidence="6">
    <location>
        <begin position="81"/>
        <end position="99"/>
    </location>
</feature>
<dbReference type="Pfam" id="PF07690">
    <property type="entry name" value="MFS_1"/>
    <property type="match status" value="1"/>
</dbReference>
<keyword evidence="4 6" id="KW-1133">Transmembrane helix</keyword>
<feature type="transmembrane region" description="Helical" evidence="6">
    <location>
        <begin position="173"/>
        <end position="196"/>
    </location>
</feature>
<feature type="transmembrane region" description="Helical" evidence="6">
    <location>
        <begin position="378"/>
        <end position="396"/>
    </location>
</feature>
<accession>A0A9W9MN60</accession>
<feature type="transmembrane region" description="Helical" evidence="6">
    <location>
        <begin position="349"/>
        <end position="371"/>
    </location>
</feature>
<evidence type="ECO:0000313" key="8">
    <source>
        <dbReference type="Proteomes" id="UP001150904"/>
    </source>
</evidence>
<reference evidence="7" key="2">
    <citation type="journal article" date="2023" name="IMA Fungus">
        <title>Comparative genomic study of the Penicillium genus elucidates a diverse pangenome and 15 lateral gene transfer events.</title>
        <authorList>
            <person name="Petersen C."/>
            <person name="Sorensen T."/>
            <person name="Nielsen M.R."/>
            <person name="Sondergaard T.E."/>
            <person name="Sorensen J.L."/>
            <person name="Fitzpatrick D.A."/>
            <person name="Frisvad J.C."/>
            <person name="Nielsen K.L."/>
        </authorList>
    </citation>
    <scope>NUCLEOTIDE SEQUENCE</scope>
    <source>
        <strain evidence="7">IBT 15544</strain>
    </source>
</reference>
<feature type="transmembrane region" description="Helical" evidence="6">
    <location>
        <begin position="475"/>
        <end position="496"/>
    </location>
</feature>
<dbReference type="RefSeq" id="XP_058308851.1">
    <property type="nucleotide sequence ID" value="XM_058452313.1"/>
</dbReference>
<keyword evidence="5 6" id="KW-0472">Membrane</keyword>
<dbReference type="PANTHER" id="PTHR43791">
    <property type="entry name" value="PERMEASE-RELATED"/>
    <property type="match status" value="1"/>
</dbReference>
<evidence type="ECO:0000256" key="1">
    <source>
        <dbReference type="ARBA" id="ARBA00004141"/>
    </source>
</evidence>
<dbReference type="Proteomes" id="UP001150904">
    <property type="component" value="Unassembled WGS sequence"/>
</dbReference>
<evidence type="ECO:0000256" key="5">
    <source>
        <dbReference type="ARBA" id="ARBA00023136"/>
    </source>
</evidence>
<evidence type="ECO:0000256" key="3">
    <source>
        <dbReference type="ARBA" id="ARBA00022692"/>
    </source>
</evidence>
<sequence>MADIISNELERGDSVSTSADIEMKARVEQHEQAGQVKLAPLFEDEELNVNFLDDNVEALRGQNLDFTEEEHKKLLRRQDMILPPLMAMGIGMLLVDKKAIGSAATLTLQENLHLHGSQYSLAVSIYFIGLLVGQYPANLLIQRYPTNKVAGIAAMLWSFVVLGTMGVQNGPQLLATQFLLGLFESPLLPSYTAVTSRFYRPEEQPMRFAFWNLGNTLFPIPFFLTYYGLGNTHTSIDAWRWIFLLLGLCSMVSAVLNYLYLPDKPSTCRWLTPRQRALAVIRMAKSQTGIKSHVFRSYQIKEALLDPKCWMLGLLFAFQQTPLVLGTNFSGLTIKGFGYTGLQALLLQIPQWALGSIGCLAVGWLCTYVKFFQDKKSLCIAAIGCVMIVSCVMLHWNNQASSGVRSKAIGMVFITMIDLNLAAYSIILALLGQNIAGTTKKQVTMVITFIFYCLANICIPQSFLSSQAPHYQTGLITVLSTQVVYIIICVAWYVMLKVENRRRDKTQGRQGLSDPVSDEEIRARISAGLQDETDKRNPYFRYKA</sequence>
<dbReference type="InterPro" id="IPR036259">
    <property type="entry name" value="MFS_trans_sf"/>
</dbReference>
<dbReference type="GO" id="GO:0016020">
    <property type="term" value="C:membrane"/>
    <property type="evidence" value="ECO:0007669"/>
    <property type="project" value="UniProtKB-SubCell"/>
</dbReference>
<feature type="transmembrane region" description="Helical" evidence="6">
    <location>
        <begin position="241"/>
        <end position="261"/>
    </location>
</feature>
<feature type="transmembrane region" description="Helical" evidence="6">
    <location>
        <begin position="309"/>
        <end position="329"/>
    </location>
</feature>
<evidence type="ECO:0000256" key="2">
    <source>
        <dbReference type="ARBA" id="ARBA00022448"/>
    </source>
</evidence>
<protein>
    <recommendedName>
        <fullName evidence="9">Major facilitator superfamily (MFS) profile domain-containing protein</fullName>
    </recommendedName>
</protein>
<feature type="transmembrane region" description="Helical" evidence="6">
    <location>
        <begin position="149"/>
        <end position="167"/>
    </location>
</feature>
<evidence type="ECO:0000256" key="4">
    <source>
        <dbReference type="ARBA" id="ARBA00022989"/>
    </source>
</evidence>
<feature type="transmembrane region" description="Helical" evidence="6">
    <location>
        <begin position="408"/>
        <end position="431"/>
    </location>
</feature>
<dbReference type="InterPro" id="IPR011701">
    <property type="entry name" value="MFS"/>
</dbReference>
<dbReference type="EMBL" id="JAPQKR010000012">
    <property type="protein sequence ID" value="KAJ5204372.1"/>
    <property type="molecule type" value="Genomic_DNA"/>
</dbReference>
<keyword evidence="8" id="KW-1185">Reference proteome</keyword>
<dbReference type="Gene3D" id="1.20.1250.20">
    <property type="entry name" value="MFS general substrate transporter like domains"/>
    <property type="match status" value="1"/>
</dbReference>
<keyword evidence="2" id="KW-0813">Transport</keyword>
<gene>
    <name evidence="7" type="ORF">N7498_005251</name>
</gene>
<evidence type="ECO:0008006" key="9">
    <source>
        <dbReference type="Google" id="ProtNLM"/>
    </source>
</evidence>
<feature type="transmembrane region" description="Helical" evidence="6">
    <location>
        <begin position="443"/>
        <end position="463"/>
    </location>
</feature>
<dbReference type="GeneID" id="83179614"/>
<dbReference type="PANTHER" id="PTHR43791:SF36">
    <property type="entry name" value="TRANSPORTER, PUTATIVE (AFU_ORTHOLOGUE AFUA_6G08340)-RELATED"/>
    <property type="match status" value="1"/>
</dbReference>
<dbReference type="AlphaFoldDB" id="A0A9W9MN60"/>
<feature type="transmembrane region" description="Helical" evidence="6">
    <location>
        <begin position="119"/>
        <end position="137"/>
    </location>
</feature>
<dbReference type="GO" id="GO:0022857">
    <property type="term" value="F:transmembrane transporter activity"/>
    <property type="evidence" value="ECO:0007669"/>
    <property type="project" value="InterPro"/>
</dbReference>
<organism evidence="7 8">
    <name type="scientific">Penicillium cinerascens</name>
    <dbReference type="NCBI Taxonomy" id="70096"/>
    <lineage>
        <taxon>Eukaryota</taxon>
        <taxon>Fungi</taxon>
        <taxon>Dikarya</taxon>
        <taxon>Ascomycota</taxon>
        <taxon>Pezizomycotina</taxon>
        <taxon>Eurotiomycetes</taxon>
        <taxon>Eurotiomycetidae</taxon>
        <taxon>Eurotiales</taxon>
        <taxon>Aspergillaceae</taxon>
        <taxon>Penicillium</taxon>
    </lineage>
</organism>